<dbReference type="NCBIfam" id="NF033709">
    <property type="entry name" value="PorV_fam"/>
    <property type="match status" value="1"/>
</dbReference>
<dbReference type="AlphaFoldDB" id="A0A2M7S574"/>
<accession>A0A2M7S574</accession>
<reference evidence="2" key="1">
    <citation type="submission" date="2017-09" db="EMBL/GenBank/DDBJ databases">
        <title>Depth-based differentiation of microbial function through sediment-hosted aquifers and enrichment of novel symbionts in the deep terrestrial subsurface.</title>
        <authorList>
            <person name="Probst A.J."/>
            <person name="Ladd B."/>
            <person name="Jarett J.K."/>
            <person name="Geller-Mcgrath D.E."/>
            <person name="Sieber C.M.K."/>
            <person name="Emerson J.B."/>
            <person name="Anantharaman K."/>
            <person name="Thomas B.C."/>
            <person name="Malmstrom R."/>
            <person name="Stieglmeier M."/>
            <person name="Klingl A."/>
            <person name="Woyke T."/>
            <person name="Ryan C.M."/>
            <person name="Banfield J.F."/>
        </authorList>
    </citation>
    <scope>NUCLEOTIDE SEQUENCE [LARGE SCALE GENOMIC DNA]</scope>
</reference>
<dbReference type="Proteomes" id="UP000229307">
    <property type="component" value="Unassembled WGS sequence"/>
</dbReference>
<organism evidence="1 2">
    <name type="scientific">Candidatus Desantisbacteria bacterium CG_4_10_14_0_8_um_filter_48_22</name>
    <dbReference type="NCBI Taxonomy" id="1974543"/>
    <lineage>
        <taxon>Bacteria</taxon>
        <taxon>Candidatus Desantisiibacteriota</taxon>
    </lineage>
</organism>
<gene>
    <name evidence="1" type="ORF">COY52_11420</name>
</gene>
<evidence type="ECO:0000313" key="2">
    <source>
        <dbReference type="Proteomes" id="UP000229307"/>
    </source>
</evidence>
<dbReference type="EMBL" id="PFMR01000314">
    <property type="protein sequence ID" value="PIZ14684.1"/>
    <property type="molecule type" value="Genomic_DNA"/>
</dbReference>
<dbReference type="PROSITE" id="PS51257">
    <property type="entry name" value="PROKAR_LIPOPROTEIN"/>
    <property type="match status" value="1"/>
</dbReference>
<sequence length="330" mass="34280">MKKEKRPILCLSITIIMACAFIFSVFCTHAGAQITNVGTSTANFLKIGLGGRSAGMGGAVVASGEGVESLFCNPAGLSLAKMVELGASFNNWFEGISNTYLAFGYPFKNGKTVLGLTAAYWNMGEIEVTSTSSTVERYATVTEGFGGVSISHALMPGLLAGISVKYIFQDLVACSVNGVSADVGLVILLGDMVRIGVAGQNLGTVQAVGGTQDALPTVVKAGGSLTLWKTATIEVDAVIPRDNDVKLQAGLEYLIKSSEYNSAIALRAGYNQAEATSATAAPSDLSGISVGIGIRGCVGEGSSENMLIDYAYVPFGGFGVTHRFSMVMRF</sequence>
<evidence type="ECO:0000313" key="1">
    <source>
        <dbReference type="EMBL" id="PIZ14684.1"/>
    </source>
</evidence>
<protein>
    <recommendedName>
        <fullName evidence="3">PorV/PorQ family protein</fullName>
    </recommendedName>
</protein>
<name>A0A2M7S574_9BACT</name>
<comment type="caution">
    <text evidence="1">The sequence shown here is derived from an EMBL/GenBank/DDBJ whole genome shotgun (WGS) entry which is preliminary data.</text>
</comment>
<evidence type="ECO:0008006" key="3">
    <source>
        <dbReference type="Google" id="ProtNLM"/>
    </source>
</evidence>
<dbReference type="Gene3D" id="2.40.160.60">
    <property type="entry name" value="Outer membrane protein transport protein (OMPP1/FadL/TodX)"/>
    <property type="match status" value="1"/>
</dbReference>
<proteinExistence type="predicted"/>